<dbReference type="Proteomes" id="UP000182788">
    <property type="component" value="Unassembled WGS sequence"/>
</dbReference>
<evidence type="ECO:0000313" key="1">
    <source>
        <dbReference type="EMBL" id="OJD75596.1"/>
    </source>
</evidence>
<name>A0A1J9VJ50_9BACI</name>
<dbReference type="Gene3D" id="1.25.40.10">
    <property type="entry name" value="Tetratricopeptide repeat domain"/>
    <property type="match status" value="1"/>
</dbReference>
<organism evidence="1 2">
    <name type="scientific">Bacillus paramycoides</name>
    <dbReference type="NCBI Taxonomy" id="2026194"/>
    <lineage>
        <taxon>Bacteria</taxon>
        <taxon>Bacillati</taxon>
        <taxon>Bacillota</taxon>
        <taxon>Bacilli</taxon>
        <taxon>Bacillales</taxon>
        <taxon>Bacillaceae</taxon>
        <taxon>Bacillus</taxon>
        <taxon>Bacillus cereus group</taxon>
    </lineage>
</organism>
<comment type="caution">
    <text evidence="1">The sequence shown here is derived from an EMBL/GenBank/DDBJ whole genome shotgun (WGS) entry which is preliminary data.</text>
</comment>
<dbReference type="EMBL" id="MAOI01000101">
    <property type="protein sequence ID" value="OJD75596.1"/>
    <property type="molecule type" value="Genomic_DNA"/>
</dbReference>
<accession>A0A1J9VJ50</accession>
<gene>
    <name evidence="1" type="ORF">BAU28_03815</name>
</gene>
<proteinExistence type="predicted"/>
<sequence>MCCIALGQYELAEEYLVSAMKTFTTFKEEQLIIKVKCNLSLLYAEKKFSELAIQNSENPIVDIEKDYKTIFQIVRSFTKAETDLISALMF</sequence>
<dbReference type="InterPro" id="IPR011990">
    <property type="entry name" value="TPR-like_helical_dom_sf"/>
</dbReference>
<reference evidence="1 2" key="1">
    <citation type="submission" date="2016-06" db="EMBL/GenBank/DDBJ databases">
        <title>First insights into the genetic diversity and population structure of in the Bacillus cereus group bacteria from diverse marine environments.</title>
        <authorList>
            <person name="Liu Y."/>
            <person name="Lai Q."/>
            <person name="Shao Z."/>
        </authorList>
    </citation>
    <scope>NUCLEOTIDE SEQUENCE [LARGE SCALE GENOMIC DNA]</scope>
    <source>
        <strain evidence="1 2">NH24A2</strain>
    </source>
</reference>
<protein>
    <submittedName>
        <fullName evidence="1">Uncharacterized protein</fullName>
    </submittedName>
</protein>
<evidence type="ECO:0000313" key="2">
    <source>
        <dbReference type="Proteomes" id="UP000182788"/>
    </source>
</evidence>
<dbReference type="AlphaFoldDB" id="A0A1J9VJ50"/>